<keyword evidence="3" id="KW-0378">Hydrolase</keyword>
<keyword evidence="4 5" id="KW-0460">Magnesium</keyword>
<protein>
    <recommendedName>
        <fullName evidence="7">Inositol-phosphate phosphatase</fullName>
    </recommendedName>
</protein>
<organism evidence="6">
    <name type="scientific">Pseudo-nitzschia australis</name>
    <dbReference type="NCBI Taxonomy" id="44445"/>
    <lineage>
        <taxon>Eukaryota</taxon>
        <taxon>Sar</taxon>
        <taxon>Stramenopiles</taxon>
        <taxon>Ochrophyta</taxon>
        <taxon>Bacillariophyta</taxon>
        <taxon>Bacillariophyceae</taxon>
        <taxon>Bacillariophycidae</taxon>
        <taxon>Bacillariales</taxon>
        <taxon>Bacillariaceae</taxon>
        <taxon>Pseudo-nitzschia</taxon>
    </lineage>
</organism>
<dbReference type="PRINTS" id="PR00377">
    <property type="entry name" value="IMPHPHTASES"/>
</dbReference>
<proteinExistence type="inferred from homology"/>
<dbReference type="Gene3D" id="3.30.540.10">
    <property type="entry name" value="Fructose-1,6-Bisphosphatase, subunit A, domain 1"/>
    <property type="match status" value="1"/>
</dbReference>
<feature type="binding site" evidence="5">
    <location>
        <position position="112"/>
    </location>
    <ligand>
        <name>Mg(2+)</name>
        <dbReference type="ChEBI" id="CHEBI:18420"/>
        <label>1</label>
        <note>catalytic</note>
    </ligand>
</feature>
<dbReference type="GO" id="GO:0046872">
    <property type="term" value="F:metal ion binding"/>
    <property type="evidence" value="ECO:0007669"/>
    <property type="project" value="UniProtKB-KW"/>
</dbReference>
<evidence type="ECO:0008006" key="7">
    <source>
        <dbReference type="Google" id="ProtNLM"/>
    </source>
</evidence>
<feature type="binding site" evidence="5">
    <location>
        <position position="111"/>
    </location>
    <ligand>
        <name>Mg(2+)</name>
        <dbReference type="ChEBI" id="CHEBI:18420"/>
        <label>1</label>
        <note>catalytic</note>
    </ligand>
</feature>
<reference evidence="6" key="1">
    <citation type="submission" date="2021-01" db="EMBL/GenBank/DDBJ databases">
        <authorList>
            <person name="Corre E."/>
            <person name="Pelletier E."/>
            <person name="Niang G."/>
            <person name="Scheremetjew M."/>
            <person name="Finn R."/>
            <person name="Kale V."/>
            <person name="Holt S."/>
            <person name="Cochrane G."/>
            <person name="Meng A."/>
            <person name="Brown T."/>
            <person name="Cohen L."/>
        </authorList>
    </citation>
    <scope>NUCLEOTIDE SEQUENCE</scope>
    <source>
        <strain evidence="6">10249 10 AB</strain>
    </source>
</reference>
<feature type="binding site" evidence="5">
    <location>
        <position position="88"/>
    </location>
    <ligand>
        <name>Mg(2+)</name>
        <dbReference type="ChEBI" id="CHEBI:18420"/>
        <label>1</label>
        <note>catalytic</note>
    </ligand>
</feature>
<dbReference type="GO" id="GO:0006020">
    <property type="term" value="P:inositol metabolic process"/>
    <property type="evidence" value="ECO:0007669"/>
    <property type="project" value="TreeGrafter"/>
</dbReference>
<dbReference type="SUPFAM" id="SSF56655">
    <property type="entry name" value="Carbohydrate phosphatase"/>
    <property type="match status" value="1"/>
</dbReference>
<accession>A0A7S4EGV0</accession>
<dbReference type="AlphaFoldDB" id="A0A7S4EGV0"/>
<evidence type="ECO:0000256" key="4">
    <source>
        <dbReference type="ARBA" id="ARBA00022842"/>
    </source>
</evidence>
<evidence type="ECO:0000313" key="6">
    <source>
        <dbReference type="EMBL" id="CAE0712221.1"/>
    </source>
</evidence>
<dbReference type="EMBL" id="HBIX01006300">
    <property type="protein sequence ID" value="CAE0712221.1"/>
    <property type="molecule type" value="Transcribed_RNA"/>
</dbReference>
<dbReference type="GO" id="GO:0007165">
    <property type="term" value="P:signal transduction"/>
    <property type="evidence" value="ECO:0007669"/>
    <property type="project" value="TreeGrafter"/>
</dbReference>
<evidence type="ECO:0000256" key="5">
    <source>
        <dbReference type="PIRSR" id="PIRSR600760-2"/>
    </source>
</evidence>
<feature type="binding site" evidence="5">
    <location>
        <position position="247"/>
    </location>
    <ligand>
        <name>Mg(2+)</name>
        <dbReference type="ChEBI" id="CHEBI:18420"/>
        <label>1</label>
        <note>catalytic</note>
    </ligand>
</feature>
<comment type="cofactor">
    <cofactor evidence="5">
        <name>Mg(2+)</name>
        <dbReference type="ChEBI" id="CHEBI:18420"/>
    </cofactor>
</comment>
<comment type="similarity">
    <text evidence="1">Belongs to the inositol monophosphatase superfamily.</text>
</comment>
<name>A0A7S4EGV0_9STRA</name>
<dbReference type="PANTHER" id="PTHR20854">
    <property type="entry name" value="INOSITOL MONOPHOSPHATASE"/>
    <property type="match status" value="1"/>
</dbReference>
<feature type="binding site" evidence="5">
    <location>
        <position position="109"/>
    </location>
    <ligand>
        <name>Mg(2+)</name>
        <dbReference type="ChEBI" id="CHEBI:18420"/>
        <label>1</label>
        <note>catalytic</note>
    </ligand>
</feature>
<evidence type="ECO:0000256" key="1">
    <source>
        <dbReference type="ARBA" id="ARBA00009759"/>
    </source>
</evidence>
<dbReference type="Pfam" id="PF00459">
    <property type="entry name" value="Inositol_P"/>
    <property type="match status" value="1"/>
</dbReference>
<sequence>MIKHNNKQQQNNNDIQRYINITTHNNTAGSNMVEYLEAKGTAAESSLDLGIETKSSSADFCTKVDVENERLVIEGIRTAFPNHQIIGEESVGTGSVPKLEPTVPTWIVDPIDGTTNFSSGLHALTCVSIAYCVGGKPVVGVVYAPGIHELFVAVEGCGAYRNGKALRQDPERSTKSVSKAVICNEMGYTRDPSNLEVLTAAQTRVMLRGCKAMRQLGSGCLDLCYVASGRLDAVYAGLRNEGWNPWDYAACLVICNEAGCIMESIEAQSVEGCGGFDLYSKSVLCGVSRELVDELRSLLILKE</sequence>
<keyword evidence="2 5" id="KW-0479">Metal-binding</keyword>
<dbReference type="InterPro" id="IPR000760">
    <property type="entry name" value="Inositol_monophosphatase-like"/>
</dbReference>
<gene>
    <name evidence="6" type="ORF">PAUS00366_LOCUS4973</name>
</gene>
<evidence type="ECO:0000256" key="2">
    <source>
        <dbReference type="ARBA" id="ARBA00022723"/>
    </source>
</evidence>
<dbReference type="InterPro" id="IPR020583">
    <property type="entry name" value="Inositol_monoP_metal-BS"/>
</dbReference>
<dbReference type="PANTHER" id="PTHR20854:SF4">
    <property type="entry name" value="INOSITOL-1-MONOPHOSPHATASE-RELATED"/>
    <property type="match status" value="1"/>
</dbReference>
<dbReference type="PROSITE" id="PS00629">
    <property type="entry name" value="IMP_1"/>
    <property type="match status" value="1"/>
</dbReference>
<dbReference type="GO" id="GO:0008934">
    <property type="term" value="F:inositol monophosphate 1-phosphatase activity"/>
    <property type="evidence" value="ECO:0007669"/>
    <property type="project" value="TreeGrafter"/>
</dbReference>
<dbReference type="Gene3D" id="3.40.190.80">
    <property type="match status" value="1"/>
</dbReference>
<evidence type="ECO:0000256" key="3">
    <source>
        <dbReference type="ARBA" id="ARBA00022801"/>
    </source>
</evidence>